<dbReference type="Pfam" id="PF00293">
    <property type="entry name" value="NUDIX"/>
    <property type="match status" value="1"/>
</dbReference>
<dbReference type="EMBL" id="CP013213">
    <property type="protein sequence ID" value="AMC93454.1"/>
    <property type="molecule type" value="Genomic_DNA"/>
</dbReference>
<dbReference type="InterPro" id="IPR020476">
    <property type="entry name" value="Nudix_hydrolase"/>
</dbReference>
<name>A0A0X8GZY4_9FIRM</name>
<dbReference type="GO" id="GO:0016787">
    <property type="term" value="F:hydrolase activity"/>
    <property type="evidence" value="ECO:0007669"/>
    <property type="project" value="UniProtKB-KW"/>
</dbReference>
<dbReference type="OrthoDB" id="511483at2"/>
<dbReference type="PROSITE" id="PS51462">
    <property type="entry name" value="NUDIX"/>
    <property type="match status" value="1"/>
</dbReference>
<evidence type="ECO:0000256" key="2">
    <source>
        <dbReference type="ARBA" id="ARBA00022801"/>
    </source>
</evidence>
<proteinExistence type="inferred from homology"/>
<dbReference type="Proteomes" id="UP000063781">
    <property type="component" value="Chromosome"/>
</dbReference>
<sequence>MLFKELEDKYFKNEGFSSIRRTVRGLVKDADGNFVMLKIEGEDFFGIRNHYETPGGGVEVGEGYEKALLREMEEELGVLCEIESFLGMVVGHYNLLNRINVERYYVCRIVGETSSNQTDVEKVLIKGIEHKPLNEWLEILKTGDSSVDKLVHDRDYQAFKYYADQCNM</sequence>
<feature type="domain" description="Nudix hydrolase" evidence="4">
    <location>
        <begin position="18"/>
        <end position="153"/>
    </location>
</feature>
<dbReference type="STRING" id="1514105.AOC36_05515"/>
<dbReference type="PROSITE" id="PS00893">
    <property type="entry name" value="NUDIX_BOX"/>
    <property type="match status" value="1"/>
</dbReference>
<dbReference type="InterPro" id="IPR020084">
    <property type="entry name" value="NUDIX_hydrolase_CS"/>
</dbReference>
<keyword evidence="6" id="KW-1185">Reference proteome</keyword>
<evidence type="ECO:0000313" key="5">
    <source>
        <dbReference type="EMBL" id="AMC93454.1"/>
    </source>
</evidence>
<protein>
    <recommendedName>
        <fullName evidence="4">Nudix hydrolase domain-containing protein</fullName>
    </recommendedName>
</protein>
<comment type="similarity">
    <text evidence="3">Belongs to the Nudix hydrolase family.</text>
</comment>
<evidence type="ECO:0000313" key="6">
    <source>
        <dbReference type="Proteomes" id="UP000063781"/>
    </source>
</evidence>
<dbReference type="PANTHER" id="PTHR43046:SF14">
    <property type="entry name" value="MUTT_NUDIX FAMILY PROTEIN"/>
    <property type="match status" value="1"/>
</dbReference>
<evidence type="ECO:0000256" key="1">
    <source>
        <dbReference type="ARBA" id="ARBA00001946"/>
    </source>
</evidence>
<reference evidence="5 6" key="1">
    <citation type="submission" date="2015-10" db="EMBL/GenBank/DDBJ databases">
        <title>Erysipelothrix larvae sp. LV19 isolated from the larval gut of the rhinoceros beetle, Trypoxylus dichotomus.</title>
        <authorList>
            <person name="Lim S."/>
            <person name="Kim B.-C."/>
        </authorList>
    </citation>
    <scope>NUCLEOTIDE SEQUENCE [LARGE SCALE GENOMIC DNA]</scope>
    <source>
        <strain evidence="5 6">LV19</strain>
    </source>
</reference>
<organism evidence="5 6">
    <name type="scientific">Erysipelothrix larvae</name>
    <dbReference type="NCBI Taxonomy" id="1514105"/>
    <lineage>
        <taxon>Bacteria</taxon>
        <taxon>Bacillati</taxon>
        <taxon>Bacillota</taxon>
        <taxon>Erysipelotrichia</taxon>
        <taxon>Erysipelotrichales</taxon>
        <taxon>Erysipelotrichaceae</taxon>
        <taxon>Erysipelothrix</taxon>
    </lineage>
</organism>
<keyword evidence="2 3" id="KW-0378">Hydrolase</keyword>
<dbReference type="RefSeq" id="WP_067632257.1">
    <property type="nucleotide sequence ID" value="NZ_CP013213.1"/>
</dbReference>
<dbReference type="InterPro" id="IPR000086">
    <property type="entry name" value="NUDIX_hydrolase_dom"/>
</dbReference>
<dbReference type="SUPFAM" id="SSF55811">
    <property type="entry name" value="Nudix"/>
    <property type="match status" value="1"/>
</dbReference>
<dbReference type="InterPro" id="IPR015797">
    <property type="entry name" value="NUDIX_hydrolase-like_dom_sf"/>
</dbReference>
<dbReference type="KEGG" id="erl:AOC36_05515"/>
<evidence type="ECO:0000259" key="4">
    <source>
        <dbReference type="PROSITE" id="PS51462"/>
    </source>
</evidence>
<dbReference type="PANTHER" id="PTHR43046">
    <property type="entry name" value="GDP-MANNOSE MANNOSYL HYDROLASE"/>
    <property type="match status" value="1"/>
</dbReference>
<dbReference type="PRINTS" id="PR00502">
    <property type="entry name" value="NUDIXFAMILY"/>
</dbReference>
<dbReference type="Gene3D" id="3.90.79.10">
    <property type="entry name" value="Nucleoside Triphosphate Pyrophosphohydrolase"/>
    <property type="match status" value="1"/>
</dbReference>
<dbReference type="AlphaFoldDB" id="A0A0X8GZY4"/>
<comment type="cofactor">
    <cofactor evidence="1">
        <name>Mg(2+)</name>
        <dbReference type="ChEBI" id="CHEBI:18420"/>
    </cofactor>
</comment>
<accession>A0A0X8GZY4</accession>
<gene>
    <name evidence="5" type="ORF">AOC36_05515</name>
</gene>
<evidence type="ECO:0000256" key="3">
    <source>
        <dbReference type="RuleBase" id="RU003476"/>
    </source>
</evidence>